<dbReference type="InterPro" id="IPR014729">
    <property type="entry name" value="Rossmann-like_a/b/a_fold"/>
</dbReference>
<feature type="transmembrane region" description="Helical" evidence="1">
    <location>
        <begin position="28"/>
        <end position="47"/>
    </location>
</feature>
<evidence type="ECO:0000256" key="1">
    <source>
        <dbReference type="SAM" id="Phobius"/>
    </source>
</evidence>
<dbReference type="Pfam" id="PF02698">
    <property type="entry name" value="DUF218"/>
    <property type="match status" value="1"/>
</dbReference>
<comment type="caution">
    <text evidence="3">The sequence shown here is derived from an EMBL/GenBank/DDBJ whole genome shotgun (WGS) entry which is preliminary data.</text>
</comment>
<dbReference type="EMBL" id="JBHTCP010000013">
    <property type="protein sequence ID" value="MFC7371462.1"/>
    <property type="molecule type" value="Genomic_DNA"/>
</dbReference>
<evidence type="ECO:0000313" key="4">
    <source>
        <dbReference type="Proteomes" id="UP001596549"/>
    </source>
</evidence>
<feature type="transmembrane region" description="Helical" evidence="1">
    <location>
        <begin position="59"/>
        <end position="80"/>
    </location>
</feature>
<reference evidence="4" key="1">
    <citation type="journal article" date="2019" name="Int. J. Syst. Evol. Microbiol.">
        <title>The Global Catalogue of Microorganisms (GCM) 10K type strain sequencing project: providing services to taxonomists for standard genome sequencing and annotation.</title>
        <authorList>
            <consortium name="The Broad Institute Genomics Platform"/>
            <consortium name="The Broad Institute Genome Sequencing Center for Infectious Disease"/>
            <person name="Wu L."/>
            <person name="Ma J."/>
        </authorList>
    </citation>
    <scope>NUCLEOTIDE SEQUENCE [LARGE SCALE GENOMIC DNA]</scope>
    <source>
        <strain evidence="4">NBRC 106396</strain>
    </source>
</reference>
<dbReference type="InterPro" id="IPR003848">
    <property type="entry name" value="DUF218"/>
</dbReference>
<proteinExistence type="predicted"/>
<gene>
    <name evidence="3" type="ORF">ACFQPF_07225</name>
</gene>
<dbReference type="PANTHER" id="PTHR30336:SF4">
    <property type="entry name" value="ENVELOPE BIOGENESIS FACTOR ELYC"/>
    <property type="match status" value="1"/>
</dbReference>
<evidence type="ECO:0000313" key="3">
    <source>
        <dbReference type="EMBL" id="MFC7371462.1"/>
    </source>
</evidence>
<dbReference type="PANTHER" id="PTHR30336">
    <property type="entry name" value="INNER MEMBRANE PROTEIN, PROBABLE PERMEASE"/>
    <property type="match status" value="1"/>
</dbReference>
<evidence type="ECO:0000259" key="2">
    <source>
        <dbReference type="Pfam" id="PF02698"/>
    </source>
</evidence>
<name>A0ABW2NLH0_9BACL</name>
<accession>A0ABW2NLH0</accession>
<dbReference type="CDD" id="cd06259">
    <property type="entry name" value="YdcF-like"/>
    <property type="match status" value="1"/>
</dbReference>
<dbReference type="InterPro" id="IPR051599">
    <property type="entry name" value="Cell_Envelope_Assoc"/>
</dbReference>
<protein>
    <submittedName>
        <fullName evidence="3">YdcF family protein</fullName>
    </submittedName>
</protein>
<keyword evidence="1" id="KW-0472">Membrane</keyword>
<sequence length="246" mass="26987">MRKWLWIVGAGSVIYALAMVAQTTNMDAGLAFFLVLGMLLLTAAKWFEQSVGWYRKHRLAFWAAGVCAFAAVIVLESFILTSAVTDPKKVDSRAETILILGAGTKDGRPGAVLKARLDKALEFDSLHNKGLFVVSGGKGLGKKVSEGQVMKNYLMDNGVEEERIIIEDKATSTHENIAYATQLIEKRSRSGKLLIVTSDFHLFRAKYIAKKQGIKAEGLGAPLRISSIPQAHVREYFAIIKTLISS</sequence>
<dbReference type="RefSeq" id="WP_379748052.1">
    <property type="nucleotide sequence ID" value="NZ_JBHTCP010000013.1"/>
</dbReference>
<keyword evidence="4" id="KW-1185">Reference proteome</keyword>
<keyword evidence="1" id="KW-1133">Transmembrane helix</keyword>
<feature type="domain" description="DUF218" evidence="2">
    <location>
        <begin position="96"/>
        <end position="222"/>
    </location>
</feature>
<dbReference type="Gene3D" id="3.40.50.620">
    <property type="entry name" value="HUPs"/>
    <property type="match status" value="1"/>
</dbReference>
<keyword evidence="1" id="KW-0812">Transmembrane</keyword>
<dbReference type="Proteomes" id="UP001596549">
    <property type="component" value="Unassembled WGS sequence"/>
</dbReference>
<organism evidence="3 4">
    <name type="scientific">Fictibacillus iocasae</name>
    <dbReference type="NCBI Taxonomy" id="2715437"/>
    <lineage>
        <taxon>Bacteria</taxon>
        <taxon>Bacillati</taxon>
        <taxon>Bacillota</taxon>
        <taxon>Bacilli</taxon>
        <taxon>Bacillales</taxon>
        <taxon>Fictibacillaceae</taxon>
        <taxon>Fictibacillus</taxon>
    </lineage>
</organism>